<keyword evidence="1" id="KW-1133">Transmembrane helix</keyword>
<dbReference type="Proteomes" id="UP001597478">
    <property type="component" value="Unassembled WGS sequence"/>
</dbReference>
<dbReference type="PANTHER" id="PTHR43681">
    <property type="entry name" value="TRANSMEMBRANE GTPASE FZO"/>
    <property type="match status" value="1"/>
</dbReference>
<evidence type="ECO:0000256" key="1">
    <source>
        <dbReference type="SAM" id="Phobius"/>
    </source>
</evidence>
<dbReference type="Gene3D" id="3.40.50.300">
    <property type="entry name" value="P-loop containing nucleotide triphosphate hydrolases"/>
    <property type="match status" value="1"/>
</dbReference>
<name>A0ABW5WI30_9PSEU</name>
<sequence>MTTAPSLGKPSLPAQVKQAREALLTLLRDQDAQAAAWVEEQRRARTGKPSVVVVGETNRGKSSLVNALLATPGLSPVDAEVATATYLVFEHSEEWLAQACYPGQLAPVGFPMDELVRWVSAAHDLPEGQLPPRYVEVSGPVPLLERISVVDTPGVGGLDSAHGELAMEAAASATALLFVVDASAPFTSTELQFLSRMADRVETVVFALSKIDQFRGWREVLDADRALLAEHAPRFAEAVFHPVSARMFEMAAKAPSEQAAAMLREKSGVAELQGALQELLVGRSAMLAEANTLRALSSALAEQHARLNAERRALSSGEAEAEHLRARRDQLTAERRSSTRGWQLKLRGEVQRTRVEVGHEVSRRMRDAQSYFRQRIDAASRDELATLPQQVDMALQTISQQISGLLAHRLNHVTDVALAELFSAEELDIIRAQFARAGGPPVVLRPPDKRPPTAEDKLLVFMGVSGGAGAAKLAAAPLAGFALFNPVVLPATIVIGLGAGWWMARTRRHAADKQHTKQWLVESIADARSTLDQLVAEQLIEAEQQLSLALDDALSRRIEAIEAELKDVDKTIKMDAQERAKTLSAVTKRIKEISDGRDRAEAFLTRIRALRDRPRADDGAGAGNRSGIR</sequence>
<evidence type="ECO:0000259" key="2">
    <source>
        <dbReference type="Pfam" id="PF00350"/>
    </source>
</evidence>
<gene>
    <name evidence="3" type="ORF">ACFS2C_25965</name>
</gene>
<dbReference type="EMBL" id="JBHUOF010000049">
    <property type="protein sequence ID" value="MFD2802844.1"/>
    <property type="molecule type" value="Genomic_DNA"/>
</dbReference>
<dbReference type="InterPro" id="IPR045063">
    <property type="entry name" value="Dynamin_N"/>
</dbReference>
<dbReference type="PANTHER" id="PTHR43681:SF1">
    <property type="entry name" value="SARCALUMENIN"/>
    <property type="match status" value="1"/>
</dbReference>
<keyword evidence="1" id="KW-0812">Transmembrane</keyword>
<dbReference type="Pfam" id="PF00350">
    <property type="entry name" value="Dynamin_N"/>
    <property type="match status" value="1"/>
</dbReference>
<feature type="domain" description="Dynamin N-terminal" evidence="2">
    <location>
        <begin position="51"/>
        <end position="206"/>
    </location>
</feature>
<keyword evidence="4" id="KW-1185">Reference proteome</keyword>
<accession>A0ABW5WI30</accession>
<dbReference type="InterPro" id="IPR027417">
    <property type="entry name" value="P-loop_NTPase"/>
</dbReference>
<comment type="caution">
    <text evidence="3">The sequence shown here is derived from an EMBL/GenBank/DDBJ whole genome shotgun (WGS) entry which is preliminary data.</text>
</comment>
<proteinExistence type="predicted"/>
<dbReference type="SUPFAM" id="SSF52540">
    <property type="entry name" value="P-loop containing nucleoside triphosphate hydrolases"/>
    <property type="match status" value="1"/>
</dbReference>
<protein>
    <submittedName>
        <fullName evidence="3">Dynamin family protein</fullName>
    </submittedName>
</protein>
<organism evidence="3 4">
    <name type="scientific">Prauserella oleivorans</name>
    <dbReference type="NCBI Taxonomy" id="1478153"/>
    <lineage>
        <taxon>Bacteria</taxon>
        <taxon>Bacillati</taxon>
        <taxon>Actinomycetota</taxon>
        <taxon>Actinomycetes</taxon>
        <taxon>Pseudonocardiales</taxon>
        <taxon>Pseudonocardiaceae</taxon>
        <taxon>Prauserella</taxon>
    </lineage>
</organism>
<evidence type="ECO:0000313" key="3">
    <source>
        <dbReference type="EMBL" id="MFD2802844.1"/>
    </source>
</evidence>
<keyword evidence="1" id="KW-0472">Membrane</keyword>
<evidence type="ECO:0000313" key="4">
    <source>
        <dbReference type="Proteomes" id="UP001597478"/>
    </source>
</evidence>
<dbReference type="InterPro" id="IPR051943">
    <property type="entry name" value="TRAFAC_Dynamin-like_GTPase"/>
</dbReference>
<reference evidence="4" key="1">
    <citation type="journal article" date="2019" name="Int. J. Syst. Evol. Microbiol.">
        <title>The Global Catalogue of Microorganisms (GCM) 10K type strain sequencing project: providing services to taxonomists for standard genome sequencing and annotation.</title>
        <authorList>
            <consortium name="The Broad Institute Genomics Platform"/>
            <consortium name="The Broad Institute Genome Sequencing Center for Infectious Disease"/>
            <person name="Wu L."/>
            <person name="Ma J."/>
        </authorList>
    </citation>
    <scope>NUCLEOTIDE SEQUENCE [LARGE SCALE GENOMIC DNA]</scope>
    <source>
        <strain evidence="4">IBRC-M 10906</strain>
    </source>
</reference>
<dbReference type="RefSeq" id="WP_377395703.1">
    <property type="nucleotide sequence ID" value="NZ_JBHSAN010000054.1"/>
</dbReference>
<feature type="transmembrane region" description="Helical" evidence="1">
    <location>
        <begin position="487"/>
        <end position="504"/>
    </location>
</feature>